<evidence type="ECO:0000313" key="3">
    <source>
        <dbReference type="Proteomes" id="UP000324585"/>
    </source>
</evidence>
<comment type="caution">
    <text evidence="2">The sequence shown here is derived from an EMBL/GenBank/DDBJ whole genome shotgun (WGS) entry which is preliminary data.</text>
</comment>
<organism evidence="2 3">
    <name type="scientific">Porphyridium purpureum</name>
    <name type="common">Red alga</name>
    <name type="synonym">Porphyridium cruentum</name>
    <dbReference type="NCBI Taxonomy" id="35688"/>
    <lineage>
        <taxon>Eukaryota</taxon>
        <taxon>Rhodophyta</taxon>
        <taxon>Bangiophyceae</taxon>
        <taxon>Porphyridiales</taxon>
        <taxon>Porphyridiaceae</taxon>
        <taxon>Porphyridium</taxon>
    </lineage>
</organism>
<dbReference type="Proteomes" id="UP000324585">
    <property type="component" value="Unassembled WGS sequence"/>
</dbReference>
<keyword evidence="3" id="KW-1185">Reference proteome</keyword>
<feature type="region of interest" description="Disordered" evidence="1">
    <location>
        <begin position="76"/>
        <end position="120"/>
    </location>
</feature>
<dbReference type="AlphaFoldDB" id="A0A5J4YUJ1"/>
<evidence type="ECO:0000256" key="1">
    <source>
        <dbReference type="SAM" id="MobiDB-lite"/>
    </source>
</evidence>
<feature type="compositionally biased region" description="Low complexity" evidence="1">
    <location>
        <begin position="98"/>
        <end position="116"/>
    </location>
</feature>
<dbReference type="EMBL" id="VRMN01000004">
    <property type="protein sequence ID" value="KAA8494915.1"/>
    <property type="molecule type" value="Genomic_DNA"/>
</dbReference>
<reference evidence="3" key="1">
    <citation type="journal article" date="2019" name="Nat. Commun.">
        <title>Expansion of phycobilisome linker gene families in mesophilic red algae.</title>
        <authorList>
            <person name="Lee J."/>
            <person name="Kim D."/>
            <person name="Bhattacharya D."/>
            <person name="Yoon H.S."/>
        </authorList>
    </citation>
    <scope>NUCLEOTIDE SEQUENCE [LARGE SCALE GENOMIC DNA]</scope>
    <source>
        <strain evidence="3">CCMP 1328</strain>
    </source>
</reference>
<evidence type="ECO:0000313" key="2">
    <source>
        <dbReference type="EMBL" id="KAA8494915.1"/>
    </source>
</evidence>
<feature type="region of interest" description="Disordered" evidence="1">
    <location>
        <begin position="1"/>
        <end position="61"/>
    </location>
</feature>
<feature type="compositionally biased region" description="Polar residues" evidence="1">
    <location>
        <begin position="25"/>
        <end position="38"/>
    </location>
</feature>
<accession>A0A5J4YUJ1</accession>
<sequence>MAGPAGRVQPTHGHAQTHVRGPYSGTRSSAGSQSESNPSLGSTGSLGSGLGGAPRHVNMPPSAAIRDARGRYVFQSQDASPCTVPPTVPSFRQVQTQRSSPVRISYSSSRSRYSSPPSLPSERVPITLQALLNDTREPVLQSRDYGYEWLWGRDYITLFQNAIRKELQDLYSMILMGMRKAEFDLEQRALDDLGSWWRVLVLFIKLYFDSQRRYLFPRLLACEPDDVEGSMVARELYVLSTEKNDIVNKLQEVAFRLQKMSEVYDLTTVVEFLDAVDESSRMLLLYMNMEFVLLGDLIEMFLCPEDMFEIENCTVHYLFRQPREGQVFLVMLTRWMSLNNQEWMMRDFKERLGISTAQYMQWLETHRKQRRVLVDYFTHLRRAFQVCLELSPKNPIRLPVLCLEDYGYSWSWARDILSVSHNSVRREMLDMYTILISIQSRNFRVTKRETLDAVTWMLTFRKLLQDWRAVERNVVFPFVDGLDPRRSFGKIPYNTAQIFRLRDTMDARLSKVWSAVDQVKWSTNNEALSKQNSSISHTNGSKTKQQAATSGRRRNMYRGLSTNSIIQHRDAGAELNGSLKQRLMAMVACIEAWSQSMVEYMNALEVSAVPMIECSSNPGMCMRIVDKTVEQYIQSSENGAMNAWFLFRWLEDEERQRAWMERHVRPRRAFLFTLGKTRFERSHLQIVQRFLQAKKEHDAFIRSTVAASKKGTSVNDGETSASVPAQNAVRSTAAGLGHTISAGASPGIQTSSAPLPSAVKPATAHVRAASVGNDALDRNFVMSQIELSRGAIRSEPFVASQLSSIIELPEIVPNGQVEPFRVNPSTKRPDACGKSNFESGVGRILVTFNGRALPSNSADSVLVGSDGKVGEILNDFGMEADMNVFEALTLSPSSRVEAMSDSLLGSGTAF</sequence>
<protein>
    <submittedName>
        <fullName evidence="2">Uncharacterized protein</fullName>
    </submittedName>
</protein>
<gene>
    <name evidence="2" type="ORF">FVE85_3156</name>
</gene>
<name>A0A5J4YUJ1_PORPP</name>
<feature type="compositionally biased region" description="Polar residues" evidence="1">
    <location>
        <begin position="528"/>
        <end position="549"/>
    </location>
</feature>
<proteinExistence type="predicted"/>
<feature type="region of interest" description="Disordered" evidence="1">
    <location>
        <begin position="528"/>
        <end position="553"/>
    </location>
</feature>